<keyword evidence="9" id="KW-0067">ATP-binding</keyword>
<dbReference type="Gene3D" id="3.90.870.10">
    <property type="entry name" value="DHBP synthase"/>
    <property type="match status" value="1"/>
</dbReference>
<evidence type="ECO:0000256" key="7">
    <source>
        <dbReference type="ARBA" id="ARBA00022695"/>
    </source>
</evidence>
<evidence type="ECO:0000256" key="4">
    <source>
        <dbReference type="ARBA" id="ARBA00022490"/>
    </source>
</evidence>
<dbReference type="GO" id="GO:0000049">
    <property type="term" value="F:tRNA binding"/>
    <property type="evidence" value="ECO:0007669"/>
    <property type="project" value="TreeGrafter"/>
</dbReference>
<dbReference type="AlphaFoldDB" id="A0A940IA49"/>
<name>A0A940IA49_9PROT</name>
<evidence type="ECO:0000256" key="5">
    <source>
        <dbReference type="ARBA" id="ARBA00022679"/>
    </source>
</evidence>
<dbReference type="InterPro" id="IPR006070">
    <property type="entry name" value="Sua5-like_dom"/>
</dbReference>
<dbReference type="Proteomes" id="UP000721442">
    <property type="component" value="Unassembled WGS sequence"/>
</dbReference>
<organism evidence="13 14">
    <name type="scientific">Candidatus Enterousia excrementavium</name>
    <dbReference type="NCBI Taxonomy" id="2840789"/>
    <lineage>
        <taxon>Bacteria</taxon>
        <taxon>Pseudomonadati</taxon>
        <taxon>Pseudomonadota</taxon>
        <taxon>Alphaproteobacteria</taxon>
        <taxon>Candidatus Enterousia</taxon>
    </lineage>
</organism>
<keyword evidence="4" id="KW-0963">Cytoplasm</keyword>
<evidence type="ECO:0000256" key="10">
    <source>
        <dbReference type="ARBA" id="ARBA00029774"/>
    </source>
</evidence>
<evidence type="ECO:0000256" key="6">
    <source>
        <dbReference type="ARBA" id="ARBA00022694"/>
    </source>
</evidence>
<comment type="catalytic activity">
    <reaction evidence="11">
        <text>L-threonine + hydrogencarbonate + ATP = L-threonylcarbamoyladenylate + diphosphate + H2O</text>
        <dbReference type="Rhea" id="RHEA:36407"/>
        <dbReference type="ChEBI" id="CHEBI:15377"/>
        <dbReference type="ChEBI" id="CHEBI:17544"/>
        <dbReference type="ChEBI" id="CHEBI:30616"/>
        <dbReference type="ChEBI" id="CHEBI:33019"/>
        <dbReference type="ChEBI" id="CHEBI:57926"/>
        <dbReference type="ChEBI" id="CHEBI:73682"/>
        <dbReference type="EC" id="2.7.7.87"/>
    </reaction>
</comment>
<accession>A0A940IA49</accession>
<dbReference type="InterPro" id="IPR017945">
    <property type="entry name" value="DHBP_synth_RibB-like_a/b_dom"/>
</dbReference>
<evidence type="ECO:0000256" key="3">
    <source>
        <dbReference type="ARBA" id="ARBA00012584"/>
    </source>
</evidence>
<keyword evidence="6" id="KW-0819">tRNA processing</keyword>
<dbReference type="InterPro" id="IPR050156">
    <property type="entry name" value="TC-AMP_synthase_SUA5"/>
</dbReference>
<feature type="domain" description="YrdC-like" evidence="12">
    <location>
        <begin position="7"/>
        <end position="89"/>
    </location>
</feature>
<protein>
    <recommendedName>
        <fullName evidence="10">L-threonylcarbamoyladenylate synthase</fullName>
        <ecNumber evidence="3">2.7.7.87</ecNumber>
    </recommendedName>
    <alternativeName>
        <fullName evidence="10">L-threonylcarbamoyladenylate synthase</fullName>
    </alternativeName>
</protein>
<evidence type="ECO:0000313" key="13">
    <source>
        <dbReference type="EMBL" id="MBO8407100.1"/>
    </source>
</evidence>
<keyword evidence="8" id="KW-0547">Nucleotide-binding</keyword>
<evidence type="ECO:0000259" key="12">
    <source>
        <dbReference type="PROSITE" id="PS51163"/>
    </source>
</evidence>
<comment type="subcellular location">
    <subcellularLocation>
        <location evidence="1">Cytoplasm</location>
    </subcellularLocation>
</comment>
<sequence>MTNLHDAAFVAELNNHLKSGGVIAFPTDTVWGLGALPTRAGADALFEIKRRPANKHLIIMSDNLAHIRPYMENYPARAFDLANKYWPGH</sequence>
<keyword evidence="7" id="KW-0548">Nucleotidyltransferase</keyword>
<evidence type="ECO:0000313" key="14">
    <source>
        <dbReference type="Proteomes" id="UP000721442"/>
    </source>
</evidence>
<dbReference type="SUPFAM" id="SSF55821">
    <property type="entry name" value="YrdC/RibB"/>
    <property type="match status" value="1"/>
</dbReference>
<proteinExistence type="inferred from homology"/>
<dbReference type="GO" id="GO:0008033">
    <property type="term" value="P:tRNA processing"/>
    <property type="evidence" value="ECO:0007669"/>
    <property type="project" value="UniProtKB-KW"/>
</dbReference>
<evidence type="ECO:0000256" key="8">
    <source>
        <dbReference type="ARBA" id="ARBA00022741"/>
    </source>
</evidence>
<evidence type="ECO:0000256" key="11">
    <source>
        <dbReference type="ARBA" id="ARBA00048366"/>
    </source>
</evidence>
<dbReference type="GO" id="GO:0003725">
    <property type="term" value="F:double-stranded RNA binding"/>
    <property type="evidence" value="ECO:0007669"/>
    <property type="project" value="InterPro"/>
</dbReference>
<dbReference type="PANTHER" id="PTHR17490">
    <property type="entry name" value="SUA5"/>
    <property type="match status" value="1"/>
</dbReference>
<evidence type="ECO:0000256" key="9">
    <source>
        <dbReference type="ARBA" id="ARBA00022840"/>
    </source>
</evidence>
<reference evidence="13" key="2">
    <citation type="journal article" date="2021" name="PeerJ">
        <title>Extensive microbial diversity within the chicken gut microbiome revealed by metagenomics and culture.</title>
        <authorList>
            <person name="Gilroy R."/>
            <person name="Ravi A."/>
            <person name="Getino M."/>
            <person name="Pursley I."/>
            <person name="Horton D.L."/>
            <person name="Alikhan N.F."/>
            <person name="Baker D."/>
            <person name="Gharbi K."/>
            <person name="Hall N."/>
            <person name="Watson M."/>
            <person name="Adriaenssens E.M."/>
            <person name="Foster-Nyarko E."/>
            <person name="Jarju S."/>
            <person name="Secka A."/>
            <person name="Antonio M."/>
            <person name="Oren A."/>
            <person name="Chaudhuri R.R."/>
            <person name="La Ragione R."/>
            <person name="Hildebrand F."/>
            <person name="Pallen M.J."/>
        </authorList>
    </citation>
    <scope>NUCLEOTIDE SEQUENCE</scope>
    <source>
        <strain evidence="13">B1-16210</strain>
    </source>
</reference>
<comment type="caution">
    <text evidence="13">The sequence shown here is derived from an EMBL/GenBank/DDBJ whole genome shotgun (WGS) entry which is preliminary data.</text>
</comment>
<evidence type="ECO:0000256" key="1">
    <source>
        <dbReference type="ARBA" id="ARBA00004496"/>
    </source>
</evidence>
<evidence type="ECO:0000256" key="2">
    <source>
        <dbReference type="ARBA" id="ARBA00007663"/>
    </source>
</evidence>
<comment type="similarity">
    <text evidence="2">Belongs to the SUA5 family.</text>
</comment>
<dbReference type="PROSITE" id="PS51163">
    <property type="entry name" value="YRDC"/>
    <property type="match status" value="1"/>
</dbReference>
<dbReference type="GO" id="GO:0061710">
    <property type="term" value="F:L-threonylcarbamoyladenylate synthase"/>
    <property type="evidence" value="ECO:0007669"/>
    <property type="project" value="UniProtKB-EC"/>
</dbReference>
<gene>
    <name evidence="13" type="ORF">IAC77_01405</name>
</gene>
<dbReference type="GO" id="GO:0006450">
    <property type="term" value="P:regulation of translational fidelity"/>
    <property type="evidence" value="ECO:0007669"/>
    <property type="project" value="TreeGrafter"/>
</dbReference>
<dbReference type="EC" id="2.7.7.87" evidence="3"/>
<dbReference type="PANTHER" id="PTHR17490:SF16">
    <property type="entry name" value="THREONYLCARBAMOYL-AMP SYNTHASE"/>
    <property type="match status" value="1"/>
</dbReference>
<dbReference type="Pfam" id="PF01300">
    <property type="entry name" value="Sua5_yciO_yrdC"/>
    <property type="match status" value="1"/>
</dbReference>
<keyword evidence="5" id="KW-0808">Transferase</keyword>
<dbReference type="EMBL" id="JADINE010000023">
    <property type="protein sequence ID" value="MBO8407100.1"/>
    <property type="molecule type" value="Genomic_DNA"/>
</dbReference>
<dbReference type="GO" id="GO:0005524">
    <property type="term" value="F:ATP binding"/>
    <property type="evidence" value="ECO:0007669"/>
    <property type="project" value="UniProtKB-KW"/>
</dbReference>
<reference evidence="13" key="1">
    <citation type="submission" date="2020-10" db="EMBL/GenBank/DDBJ databases">
        <authorList>
            <person name="Gilroy R."/>
        </authorList>
    </citation>
    <scope>NUCLEOTIDE SEQUENCE</scope>
    <source>
        <strain evidence="13">B1-16210</strain>
    </source>
</reference>
<dbReference type="GO" id="GO:0005737">
    <property type="term" value="C:cytoplasm"/>
    <property type="evidence" value="ECO:0007669"/>
    <property type="project" value="UniProtKB-SubCell"/>
</dbReference>